<dbReference type="EMBL" id="KB742793">
    <property type="protein sequence ID" value="EOB04409.1"/>
    <property type="molecule type" value="Genomic_DNA"/>
</dbReference>
<organism evidence="2 3">
    <name type="scientific">Anas platyrhynchos</name>
    <name type="common">Mallard</name>
    <name type="synonym">Anas boschas</name>
    <dbReference type="NCBI Taxonomy" id="8839"/>
    <lineage>
        <taxon>Eukaryota</taxon>
        <taxon>Metazoa</taxon>
        <taxon>Chordata</taxon>
        <taxon>Craniata</taxon>
        <taxon>Vertebrata</taxon>
        <taxon>Euteleostomi</taxon>
        <taxon>Archelosauria</taxon>
        <taxon>Archosauria</taxon>
        <taxon>Dinosauria</taxon>
        <taxon>Saurischia</taxon>
        <taxon>Theropoda</taxon>
        <taxon>Coelurosauria</taxon>
        <taxon>Aves</taxon>
        <taxon>Neognathae</taxon>
        <taxon>Galloanserae</taxon>
        <taxon>Anseriformes</taxon>
        <taxon>Anatidae</taxon>
        <taxon>Anatinae</taxon>
        <taxon>Anas</taxon>
    </lineage>
</organism>
<gene>
    <name evidence="2" type="ORF">Anapl_10651</name>
</gene>
<dbReference type="Proteomes" id="UP000296049">
    <property type="component" value="Unassembled WGS sequence"/>
</dbReference>
<evidence type="ECO:0000313" key="3">
    <source>
        <dbReference type="Proteomes" id="UP000296049"/>
    </source>
</evidence>
<sequence length="209" mass="23105">MQVVLSQIVPGSLKTNLVDLKSVQGRIISVQASQKRRRERAAKQHLSQSPAGSSYSTIKAPAAVQLLDEIYKIVGLLVAHSEKQSSKRQETAVARHGTDLKCTIVCLSKVAKCFTMQQNTQGLCFSTTQMTNMVRGPNEPAEIQSLFHTVKITNTYKRNNQDENNSVAPLPNELNGVIKPKCTRKIQLHKHQRMPAEPYGSSEPSVNAK</sequence>
<evidence type="ECO:0000313" key="2">
    <source>
        <dbReference type="EMBL" id="EOB04409.1"/>
    </source>
</evidence>
<keyword evidence="3" id="KW-1185">Reference proteome</keyword>
<feature type="region of interest" description="Disordered" evidence="1">
    <location>
        <begin position="34"/>
        <end position="55"/>
    </location>
</feature>
<name>R0LFK9_ANAPL</name>
<evidence type="ECO:0000256" key="1">
    <source>
        <dbReference type="SAM" id="MobiDB-lite"/>
    </source>
</evidence>
<proteinExistence type="predicted"/>
<feature type="region of interest" description="Disordered" evidence="1">
    <location>
        <begin position="187"/>
        <end position="209"/>
    </location>
</feature>
<accession>R0LFK9</accession>
<protein>
    <submittedName>
        <fullName evidence="2">Uncharacterized protein</fullName>
    </submittedName>
</protein>
<reference evidence="3" key="1">
    <citation type="journal article" date="2013" name="Nat. Genet.">
        <title>The duck genome and transcriptome provide insight into an avian influenza virus reservoir species.</title>
        <authorList>
            <person name="Huang Y."/>
            <person name="Li Y."/>
            <person name="Burt D.W."/>
            <person name="Chen H."/>
            <person name="Zhang Y."/>
            <person name="Qian W."/>
            <person name="Kim H."/>
            <person name="Gan S."/>
            <person name="Zhao Y."/>
            <person name="Li J."/>
            <person name="Yi K."/>
            <person name="Feng H."/>
            <person name="Zhu P."/>
            <person name="Li B."/>
            <person name="Liu Q."/>
            <person name="Fairley S."/>
            <person name="Magor K.E."/>
            <person name="Du Z."/>
            <person name="Hu X."/>
            <person name="Goodman L."/>
            <person name="Tafer H."/>
            <person name="Vignal A."/>
            <person name="Lee T."/>
            <person name="Kim K.W."/>
            <person name="Sheng Z."/>
            <person name="An Y."/>
            <person name="Searle S."/>
            <person name="Herrero J."/>
            <person name="Groenen M.A."/>
            <person name="Crooijmans R.P."/>
            <person name="Faraut T."/>
            <person name="Cai Q."/>
            <person name="Webster R.G."/>
            <person name="Aldridge J.R."/>
            <person name="Warren W.C."/>
            <person name="Bartschat S."/>
            <person name="Kehr S."/>
            <person name="Marz M."/>
            <person name="Stadler P.F."/>
            <person name="Smith J."/>
            <person name="Kraus R.H."/>
            <person name="Zhao Y."/>
            <person name="Ren L."/>
            <person name="Fei J."/>
            <person name="Morisson M."/>
            <person name="Kaiser P."/>
            <person name="Griffin D.K."/>
            <person name="Rao M."/>
            <person name="Pitel F."/>
            <person name="Wang J."/>
            <person name="Li N."/>
        </authorList>
    </citation>
    <scope>NUCLEOTIDE SEQUENCE [LARGE SCALE GENOMIC DNA]</scope>
</reference>
<dbReference type="AlphaFoldDB" id="R0LFK9"/>
<feature type="compositionally biased region" description="Polar residues" evidence="1">
    <location>
        <begin position="45"/>
        <end position="55"/>
    </location>
</feature>